<evidence type="ECO:0000256" key="1">
    <source>
        <dbReference type="SAM" id="MobiDB-lite"/>
    </source>
</evidence>
<protein>
    <submittedName>
        <fullName evidence="2">Uncharacterized protein</fullName>
    </submittedName>
</protein>
<reference evidence="2" key="1">
    <citation type="submission" date="2018-08" db="EMBL/GenBank/DDBJ databases">
        <title>HSV2 whole genome sequences from clinical isolates.</title>
        <authorList>
            <person name="Roychoudhury P."/>
            <person name="Greninger A.L."/>
            <person name="Jerome K.R."/>
            <person name="Johnston C."/>
            <person name="Wald A."/>
            <person name="Xie H."/>
        </authorList>
    </citation>
    <scope>NUCLEOTIDE SEQUENCE</scope>
    <source>
        <strain evidence="2">2008-483</strain>
    </source>
</reference>
<feature type="region of interest" description="Disordered" evidence="1">
    <location>
        <begin position="1"/>
        <end position="33"/>
    </location>
</feature>
<evidence type="ECO:0000313" key="2">
    <source>
        <dbReference type="EMBL" id="QBH85150.1"/>
    </source>
</evidence>
<accession>A0A481TV46</accession>
<feature type="compositionally biased region" description="Low complexity" evidence="1">
    <location>
        <begin position="1"/>
        <end position="18"/>
    </location>
</feature>
<sequence>MGTARSGRGASNRSRISADAMGTRTNKQNGKGG</sequence>
<organism evidence="2">
    <name type="scientific">Human herpesvirus 2</name>
    <name type="common">HHV-2</name>
    <name type="synonym">Human herpes simplex virus 2</name>
    <dbReference type="NCBI Taxonomy" id="10310"/>
    <lineage>
        <taxon>Viruses</taxon>
        <taxon>Duplodnaviria</taxon>
        <taxon>Heunggongvirae</taxon>
        <taxon>Peploviricota</taxon>
        <taxon>Herviviricetes</taxon>
        <taxon>Herpesvirales</taxon>
        <taxon>Orthoherpesviridae</taxon>
        <taxon>Alphaherpesvirinae</taxon>
        <taxon>Simplexvirus</taxon>
        <taxon>Simplexvirus humanalpha2</taxon>
    </lineage>
</organism>
<dbReference type="EMBL" id="MH790660">
    <property type="protein sequence ID" value="QBH85150.1"/>
    <property type="molecule type" value="Genomic_DNA"/>
</dbReference>
<name>A0A481TV46_HHV2</name>
<feature type="compositionally biased region" description="Polar residues" evidence="1">
    <location>
        <begin position="23"/>
        <end position="33"/>
    </location>
</feature>
<proteinExistence type="predicted"/>
<organismHost>
    <name type="scientific">Homo sapiens</name>
    <name type="common">Human</name>
    <dbReference type="NCBI Taxonomy" id="9606"/>
</organismHost>